<reference evidence="1 2" key="1">
    <citation type="journal article" date="2015" name="Microbiome">
        <title>Genomic resolution of linkages in carbon, nitrogen, and sulfur cycling among widespread estuary sediment bacteria.</title>
        <authorList>
            <person name="Baker B.J."/>
            <person name="Lazar C.S."/>
            <person name="Teske A.P."/>
            <person name="Dick G.J."/>
        </authorList>
    </citation>
    <scope>NUCLEOTIDE SEQUENCE [LARGE SCALE GENOMIC DNA]</scope>
    <source>
        <strain evidence="1">DG_56</strain>
    </source>
</reference>
<protein>
    <submittedName>
        <fullName evidence="1">Uncharacterized protein</fullName>
    </submittedName>
</protein>
<dbReference type="AlphaFoldDB" id="A0A0S7XQX1"/>
<organism evidence="1 2">
    <name type="scientific">candidate division KD3-62 bacterium DG_56</name>
    <dbReference type="NCBI Taxonomy" id="1704032"/>
    <lineage>
        <taxon>Bacteria</taxon>
        <taxon>candidate division KD3-62</taxon>
    </lineage>
</organism>
<gene>
    <name evidence="1" type="ORF">AMK68_00155</name>
</gene>
<accession>A0A0S7XQX1</accession>
<comment type="caution">
    <text evidence="1">The sequence shown here is derived from an EMBL/GenBank/DDBJ whole genome shotgun (WGS) entry which is preliminary data.</text>
</comment>
<dbReference type="Proteomes" id="UP000052020">
    <property type="component" value="Unassembled WGS sequence"/>
</dbReference>
<dbReference type="EMBL" id="LIZY01000003">
    <property type="protein sequence ID" value="KPJ64880.1"/>
    <property type="molecule type" value="Genomic_DNA"/>
</dbReference>
<sequence>MATPAVKILTKVQVGQEAVAPGTAADATRCLLAQARYTWQQDVYEFTDQDMGVFARVPRQGVITRHGSEIELTTPMDFQQILLPLLSGVKGAVTPTGGGADKTWTFTPATATAPAIDTYTVEFEEASGSDVAELEFYYGHTTEIEITATDDGVPELRWVMRGRKTVEGTKTAAIGKPTLVYAPNARWGVWVDDTWATLGTAQKTGQVYGFRWTYRGQVHPAFYLDNRSDLDFTQTEQAKPEVEIEMDVVHDPDSASLVQDEETHKAAQDLRFVQLKLTGAALGGSNYSVSLLGSFYHAGDSMASRGEDRDGNLITRVHLVSAYDPTSTNQASIVVVNNLASFPA</sequence>
<proteinExistence type="predicted"/>
<evidence type="ECO:0000313" key="2">
    <source>
        <dbReference type="Proteomes" id="UP000052020"/>
    </source>
</evidence>
<name>A0A0S7XQX1_9BACT</name>
<evidence type="ECO:0000313" key="1">
    <source>
        <dbReference type="EMBL" id="KPJ64880.1"/>
    </source>
</evidence>